<organism evidence="2 3">
    <name type="scientific">Candidatus Sulfuritelmatomonas gaucii</name>
    <dbReference type="NCBI Taxonomy" id="2043161"/>
    <lineage>
        <taxon>Bacteria</taxon>
        <taxon>Pseudomonadati</taxon>
        <taxon>Acidobacteriota</taxon>
        <taxon>Terriglobia</taxon>
        <taxon>Terriglobales</taxon>
        <taxon>Acidobacteriaceae</taxon>
        <taxon>Candidatus Sulfuritelmatomonas</taxon>
    </lineage>
</organism>
<sequence>MGPGPYLNQMDTGGEEILVSRRTADAH</sequence>
<evidence type="ECO:0000256" key="1">
    <source>
        <dbReference type="SAM" id="MobiDB-lite"/>
    </source>
</evidence>
<name>A0A2N9L9C4_9BACT</name>
<dbReference type="AlphaFoldDB" id="A0A2N9L9C4"/>
<evidence type="ECO:0000313" key="2">
    <source>
        <dbReference type="EMBL" id="SPE19860.1"/>
    </source>
</evidence>
<gene>
    <name evidence="2" type="ORF">SBA5_250090</name>
</gene>
<dbReference type="EMBL" id="OKRB01000081">
    <property type="protein sequence ID" value="SPE19860.1"/>
    <property type="molecule type" value="Genomic_DNA"/>
</dbReference>
<feature type="compositionally biased region" description="Basic and acidic residues" evidence="1">
    <location>
        <begin position="18"/>
        <end position="27"/>
    </location>
</feature>
<feature type="region of interest" description="Disordered" evidence="1">
    <location>
        <begin position="1"/>
        <end position="27"/>
    </location>
</feature>
<evidence type="ECO:0000313" key="3">
    <source>
        <dbReference type="Proteomes" id="UP000239735"/>
    </source>
</evidence>
<accession>A0A2N9L9C4</accession>
<proteinExistence type="predicted"/>
<reference evidence="3" key="1">
    <citation type="submission" date="2018-02" db="EMBL/GenBank/DDBJ databases">
        <authorList>
            <person name="Hausmann B."/>
        </authorList>
    </citation>
    <scope>NUCLEOTIDE SEQUENCE [LARGE SCALE GENOMIC DNA]</scope>
    <source>
        <strain evidence="3">Peat soil MAG SbA5</strain>
    </source>
</reference>
<protein>
    <submittedName>
        <fullName evidence="2">Uncharacterized protein</fullName>
    </submittedName>
</protein>
<dbReference type="Proteomes" id="UP000239735">
    <property type="component" value="Unassembled WGS sequence"/>
</dbReference>